<protein>
    <submittedName>
        <fullName evidence="2">Uncharacterized protein</fullName>
    </submittedName>
</protein>
<feature type="compositionally biased region" description="Basic residues" evidence="1">
    <location>
        <begin position="207"/>
        <end position="222"/>
    </location>
</feature>
<dbReference type="GeneID" id="7893839"/>
<accession>S8EVI8</accession>
<dbReference type="EMBL" id="CM002046">
    <property type="protein sequence ID" value="EPT26357.1"/>
    <property type="molecule type" value="Genomic_DNA"/>
</dbReference>
<reference evidence="2" key="1">
    <citation type="submission" date="2013-04" db="EMBL/GenBank/DDBJ databases">
        <authorList>
            <person name="Sibley D."/>
            <person name="Venepally P."/>
            <person name="Karamycheva S."/>
            <person name="Hadjithomas M."/>
            <person name="Khan A."/>
            <person name="Brunk B."/>
            <person name="Roos D."/>
            <person name="Caler E."/>
            <person name="Lorenzi H."/>
        </authorList>
    </citation>
    <scope>NUCLEOTIDE SEQUENCE [LARGE SCALE GENOMIC DNA]</scope>
    <source>
        <strain evidence="2">ME49</strain>
    </source>
</reference>
<sequence length="324" mass="37775">MPQFVPVYDPERPRAEQDEADLQKHRRWENPHAILRTRRGDDDRNARPAKLKPVKSTMVRNSKGLWVPAAQAAAEAQREEARQRAALQKWGGAFQSENSEKAEKLENSEKAEKLENSEKAEKLENSEKAEKLENSEEAARCGRREEDERMERRRSRSRSGSLCRRREENRRREERGTGGSGNASEEEYARRRYRHRPSRDSRESPERRHHRDRRRHDSRHRSSSVSRSPSGERRRRDVRREREGRDREIERDFRDAMATVSAPSGEIDMFDYMSKKQRAMLKMQGAKNGIGQRGPGIARGVSGVHSHHGRADRLGGFHGSRTWR</sequence>
<proteinExistence type="predicted"/>
<feature type="region of interest" description="Disordered" evidence="1">
    <location>
        <begin position="283"/>
        <end position="324"/>
    </location>
</feature>
<dbReference type="RefSeq" id="XP_018635657.1">
    <property type="nucleotide sequence ID" value="XM_018782510.1"/>
</dbReference>
<dbReference type="Proteomes" id="UP000001529">
    <property type="component" value="Chromosome XI"/>
</dbReference>
<dbReference type="AlphaFoldDB" id="S8EVI8"/>
<feature type="compositionally biased region" description="Basic and acidic residues" evidence="1">
    <location>
        <begin position="9"/>
        <end position="23"/>
    </location>
</feature>
<dbReference type="VEuPathDB" id="ToxoDB:TGME49_307000"/>
<dbReference type="EMBL" id="KE138837">
    <property type="protein sequence ID" value="EPT26357.1"/>
    <property type="molecule type" value="Genomic_DNA"/>
</dbReference>
<evidence type="ECO:0000256" key="1">
    <source>
        <dbReference type="SAM" id="MobiDB-lite"/>
    </source>
</evidence>
<feature type="compositionally biased region" description="Basic and acidic residues" evidence="1">
    <location>
        <begin position="98"/>
        <end position="151"/>
    </location>
</feature>
<dbReference type="OrthoDB" id="361698at2759"/>
<dbReference type="KEGG" id="tgo:TGME49_307000"/>
<feature type="compositionally biased region" description="Basic and acidic residues" evidence="1">
    <location>
        <begin position="230"/>
        <end position="255"/>
    </location>
</feature>
<organism evidence="2 3">
    <name type="scientific">Toxoplasma gondii (strain ATCC 50611 / Me49)</name>
    <dbReference type="NCBI Taxonomy" id="508771"/>
    <lineage>
        <taxon>Eukaryota</taxon>
        <taxon>Sar</taxon>
        <taxon>Alveolata</taxon>
        <taxon>Apicomplexa</taxon>
        <taxon>Conoidasida</taxon>
        <taxon>Coccidia</taxon>
        <taxon>Eucoccidiorida</taxon>
        <taxon>Eimeriorina</taxon>
        <taxon>Sarcocystidae</taxon>
        <taxon>Toxoplasma</taxon>
    </lineage>
</organism>
<keyword evidence="3" id="KW-1185">Reference proteome</keyword>
<gene>
    <name evidence="2" type="ORF">TGME49_307000</name>
</gene>
<evidence type="ECO:0000313" key="2">
    <source>
        <dbReference type="EMBL" id="EPT26357.1"/>
    </source>
</evidence>
<evidence type="ECO:0000313" key="3">
    <source>
        <dbReference type="Proteomes" id="UP000001529"/>
    </source>
</evidence>
<feature type="region of interest" description="Disordered" evidence="1">
    <location>
        <begin position="1"/>
        <end position="57"/>
    </location>
</feature>
<feature type="compositionally biased region" description="Basic and acidic residues" evidence="1">
    <location>
        <begin position="164"/>
        <end position="176"/>
    </location>
</feature>
<feature type="region of interest" description="Disordered" evidence="1">
    <location>
        <begin position="77"/>
        <end position="257"/>
    </location>
</feature>
<name>S8EVI8_TOXGM</name>